<evidence type="ECO:0000313" key="2">
    <source>
        <dbReference type="Proteomes" id="UP001428341"/>
    </source>
</evidence>
<gene>
    <name evidence="1" type="ORF">WN944_009725</name>
</gene>
<dbReference type="Proteomes" id="UP001428341">
    <property type="component" value="Unassembled WGS sequence"/>
</dbReference>
<protein>
    <submittedName>
        <fullName evidence="1">Uncharacterized protein</fullName>
    </submittedName>
</protein>
<organism evidence="1 2">
    <name type="scientific">Citrus x changshan-huyou</name>
    <dbReference type="NCBI Taxonomy" id="2935761"/>
    <lineage>
        <taxon>Eukaryota</taxon>
        <taxon>Viridiplantae</taxon>
        <taxon>Streptophyta</taxon>
        <taxon>Embryophyta</taxon>
        <taxon>Tracheophyta</taxon>
        <taxon>Spermatophyta</taxon>
        <taxon>Magnoliopsida</taxon>
        <taxon>eudicotyledons</taxon>
        <taxon>Gunneridae</taxon>
        <taxon>Pentapetalae</taxon>
        <taxon>rosids</taxon>
        <taxon>malvids</taxon>
        <taxon>Sapindales</taxon>
        <taxon>Rutaceae</taxon>
        <taxon>Aurantioideae</taxon>
        <taxon>Citrus</taxon>
    </lineage>
</organism>
<proteinExistence type="predicted"/>
<dbReference type="AlphaFoldDB" id="A0AAP0MTL0"/>
<comment type="caution">
    <text evidence="1">The sequence shown here is derived from an EMBL/GenBank/DDBJ whole genome shotgun (WGS) entry which is preliminary data.</text>
</comment>
<sequence length="55" mass="6163">MGDRKVRDTEKGIGAGWCLSDSLKVAASGRKRCHIMNNDKAILRLNLRPLLEQNI</sequence>
<accession>A0AAP0MTL0</accession>
<keyword evidence="2" id="KW-1185">Reference proteome</keyword>
<reference evidence="1 2" key="1">
    <citation type="submission" date="2024-05" db="EMBL/GenBank/DDBJ databases">
        <title>Haplotype-resolved chromosome-level genome assembly of Huyou (Citrus changshanensis).</title>
        <authorList>
            <person name="Miao C."/>
            <person name="Chen W."/>
            <person name="Wu Y."/>
            <person name="Wang L."/>
            <person name="Zhao S."/>
            <person name="Grierson D."/>
            <person name="Xu C."/>
            <person name="Chen K."/>
        </authorList>
    </citation>
    <scope>NUCLEOTIDE SEQUENCE [LARGE SCALE GENOMIC DNA]</scope>
    <source>
        <strain evidence="1">01-14</strain>
        <tissue evidence="1">Leaf</tissue>
    </source>
</reference>
<dbReference type="EMBL" id="JBCGBO010000002">
    <property type="protein sequence ID" value="KAK9221299.1"/>
    <property type="molecule type" value="Genomic_DNA"/>
</dbReference>
<evidence type="ECO:0000313" key="1">
    <source>
        <dbReference type="EMBL" id="KAK9221299.1"/>
    </source>
</evidence>
<name>A0AAP0MTL0_9ROSI</name>